<feature type="non-terminal residue" evidence="1">
    <location>
        <position position="365"/>
    </location>
</feature>
<dbReference type="PANTHER" id="PTHR35205">
    <property type="entry name" value="NB-ARC AND TPR DOMAIN PROTEIN"/>
    <property type="match status" value="1"/>
</dbReference>
<dbReference type="SUPFAM" id="SSF52540">
    <property type="entry name" value="P-loop containing nucleoside triphosphate hydrolases"/>
    <property type="match status" value="1"/>
</dbReference>
<gene>
    <name evidence="1" type="ORF">ETD86_51450</name>
</gene>
<keyword evidence="2" id="KW-1185">Reference proteome</keyword>
<dbReference type="Proteomes" id="UP000309128">
    <property type="component" value="Unassembled WGS sequence"/>
</dbReference>
<evidence type="ECO:0000313" key="1">
    <source>
        <dbReference type="EMBL" id="TMR07594.1"/>
    </source>
</evidence>
<evidence type="ECO:0000313" key="2">
    <source>
        <dbReference type="Proteomes" id="UP000309128"/>
    </source>
</evidence>
<dbReference type="EMBL" id="VCKY01000373">
    <property type="protein sequence ID" value="TMR07594.1"/>
    <property type="molecule type" value="Genomic_DNA"/>
</dbReference>
<name>A0A5S4EVZ4_9ACTN</name>
<accession>A0A5S4EVZ4</accession>
<proteinExistence type="predicted"/>
<dbReference type="GO" id="GO:0043531">
    <property type="term" value="F:ADP binding"/>
    <property type="evidence" value="ECO:0007669"/>
    <property type="project" value="InterPro"/>
</dbReference>
<protein>
    <submittedName>
        <fullName evidence="1">Uncharacterized protein</fullName>
    </submittedName>
</protein>
<dbReference type="Gene3D" id="3.40.50.300">
    <property type="entry name" value="P-loop containing nucleotide triphosphate hydrolases"/>
    <property type="match status" value="1"/>
</dbReference>
<comment type="caution">
    <text evidence="1">The sequence shown here is derived from an EMBL/GenBank/DDBJ whole genome shotgun (WGS) entry which is preliminary data.</text>
</comment>
<sequence length="365" mass="39258">MTTPSADLPDLPDVRMDGAARDQGRLYQAARDQTINQITQQGPRRPLPEASTVKVPVGLAGLPRRPAAAFVGRDTALTALRQALQEETGPGVISQAVLGLGGVGKSELALQYAHRHRQEYRLVWWIDADGPEQIRAGLAALTRALACGIDSVAAEQATIEEAAAWVLSWLAAHPGWLVIFDNVDEVAHVEPYLGRLAHGHVLITTRRDIGWRHLRINPLRLELLSRPAAIALLADLIGPPDAANADALEELAEHWGDLPLALTQAGAYIVRTPRTTLTAGGDAERVVTKVLTLSHARIHAVNPLADHVLNLLACYAPDHLPCTVLDRLPHADQPQIDEALALLVSYNLITLTPSPADPATGPPED</sequence>
<dbReference type="PANTHER" id="PTHR35205:SF1">
    <property type="entry name" value="ZU5 DOMAIN-CONTAINING PROTEIN"/>
    <property type="match status" value="1"/>
</dbReference>
<reference evidence="1 2" key="1">
    <citation type="submission" date="2019-05" db="EMBL/GenBank/DDBJ databases">
        <title>Draft genome sequence of Nonomuraea turkmeniaca DSM 43926.</title>
        <authorList>
            <person name="Saricaoglu S."/>
            <person name="Isik K."/>
        </authorList>
    </citation>
    <scope>NUCLEOTIDE SEQUENCE [LARGE SCALE GENOMIC DNA]</scope>
    <source>
        <strain evidence="1 2">DSM 43926</strain>
    </source>
</reference>
<dbReference type="RefSeq" id="WP_246149481.1">
    <property type="nucleotide sequence ID" value="NZ_VCKY01000373.1"/>
</dbReference>
<dbReference type="InterPro" id="IPR027417">
    <property type="entry name" value="P-loop_NTPase"/>
</dbReference>
<dbReference type="AlphaFoldDB" id="A0A5S4EVZ4"/>
<organism evidence="1 2">
    <name type="scientific">Nonomuraea turkmeniaca</name>
    <dbReference type="NCBI Taxonomy" id="103838"/>
    <lineage>
        <taxon>Bacteria</taxon>
        <taxon>Bacillati</taxon>
        <taxon>Actinomycetota</taxon>
        <taxon>Actinomycetes</taxon>
        <taxon>Streptosporangiales</taxon>
        <taxon>Streptosporangiaceae</taxon>
        <taxon>Nonomuraea</taxon>
    </lineage>
</organism>